<dbReference type="SMART" id="SM00421">
    <property type="entry name" value="HTH_LUXR"/>
    <property type="match status" value="1"/>
</dbReference>
<dbReference type="PRINTS" id="PR00038">
    <property type="entry name" value="HTHLUXR"/>
</dbReference>
<accession>A0ABW5HNV4</accession>
<dbReference type="Proteomes" id="UP001597483">
    <property type="component" value="Unassembled WGS sequence"/>
</dbReference>
<reference evidence="3" key="1">
    <citation type="journal article" date="2019" name="Int. J. Syst. Evol. Microbiol.">
        <title>The Global Catalogue of Microorganisms (GCM) 10K type strain sequencing project: providing services to taxonomists for standard genome sequencing and annotation.</title>
        <authorList>
            <consortium name="The Broad Institute Genomics Platform"/>
            <consortium name="The Broad Institute Genome Sequencing Center for Infectious Disease"/>
            <person name="Wu L."/>
            <person name="Ma J."/>
        </authorList>
    </citation>
    <scope>NUCLEOTIDE SEQUENCE [LARGE SCALE GENOMIC DNA]</scope>
    <source>
        <strain evidence="3">CGMCC 4.7641</strain>
    </source>
</reference>
<keyword evidence="3" id="KW-1185">Reference proteome</keyword>
<feature type="domain" description="HTH luxR-type" evidence="1">
    <location>
        <begin position="18"/>
        <end position="66"/>
    </location>
</feature>
<dbReference type="InterPro" id="IPR016032">
    <property type="entry name" value="Sig_transdc_resp-reg_C-effctor"/>
</dbReference>
<evidence type="ECO:0000259" key="1">
    <source>
        <dbReference type="SMART" id="SM00421"/>
    </source>
</evidence>
<dbReference type="SUPFAM" id="SSF46894">
    <property type="entry name" value="C-terminal effector domain of the bipartite response regulators"/>
    <property type="match status" value="1"/>
</dbReference>
<dbReference type="Gene3D" id="1.10.10.10">
    <property type="entry name" value="Winged helix-like DNA-binding domain superfamily/Winged helix DNA-binding domain"/>
    <property type="match status" value="1"/>
</dbReference>
<organism evidence="2 3">
    <name type="scientific">Amycolatopsis silviterrae</name>
    <dbReference type="NCBI Taxonomy" id="1656914"/>
    <lineage>
        <taxon>Bacteria</taxon>
        <taxon>Bacillati</taxon>
        <taxon>Actinomycetota</taxon>
        <taxon>Actinomycetes</taxon>
        <taxon>Pseudonocardiales</taxon>
        <taxon>Pseudonocardiaceae</taxon>
        <taxon>Amycolatopsis</taxon>
    </lineage>
</organism>
<dbReference type="InterPro" id="IPR000792">
    <property type="entry name" value="Tscrpt_reg_LuxR_C"/>
</dbReference>
<protein>
    <submittedName>
        <fullName evidence="2">LuxR C-terminal-related transcriptional regulator</fullName>
    </submittedName>
</protein>
<dbReference type="InterPro" id="IPR036388">
    <property type="entry name" value="WH-like_DNA-bd_sf"/>
</dbReference>
<gene>
    <name evidence="2" type="ORF">ACFSVL_44315</name>
</gene>
<name>A0ABW5HNV4_9PSEU</name>
<comment type="caution">
    <text evidence="2">The sequence shown here is derived from an EMBL/GenBank/DDBJ whole genome shotgun (WGS) entry which is preliminary data.</text>
</comment>
<sequence length="66" mass="6952">MTEKLTEKLTDQPTESGARVLTDVELRVAELAAQGTPVAMIAEVLGVSANTAASHLTAVYVKLRNA</sequence>
<proteinExistence type="predicted"/>
<evidence type="ECO:0000313" key="2">
    <source>
        <dbReference type="EMBL" id="MFD2474499.1"/>
    </source>
</evidence>
<dbReference type="RefSeq" id="WP_378313817.1">
    <property type="nucleotide sequence ID" value="NZ_JBHUKS010000038.1"/>
</dbReference>
<dbReference type="Pfam" id="PF00196">
    <property type="entry name" value="GerE"/>
    <property type="match status" value="1"/>
</dbReference>
<dbReference type="EMBL" id="JBHUKS010000038">
    <property type="protein sequence ID" value="MFD2474499.1"/>
    <property type="molecule type" value="Genomic_DNA"/>
</dbReference>
<evidence type="ECO:0000313" key="3">
    <source>
        <dbReference type="Proteomes" id="UP001597483"/>
    </source>
</evidence>